<evidence type="ECO:0000313" key="3">
    <source>
        <dbReference type="Proteomes" id="UP000000763"/>
    </source>
</evidence>
<protein>
    <submittedName>
        <fullName evidence="1">Uncharacterized protein</fullName>
    </submittedName>
</protein>
<dbReference type="EMBL" id="AP003567">
    <property type="protein sequence ID" value="BAB93382.1"/>
    <property type="molecule type" value="Genomic_DNA"/>
</dbReference>
<name>Q943Y3_ORYSJ</name>
<reference evidence="1" key="1">
    <citation type="journal article" date="2002" name="Nature">
        <title>The genome sequence and structure of rice chromosome 1.</title>
        <authorList>
            <person name="Sasaki T."/>
            <person name="Matsumoto T."/>
            <person name="Yamamoto K."/>
            <person name="Sakata K."/>
            <person name="Baba T."/>
            <person name="Katayose Y."/>
            <person name="Wu J."/>
            <person name="Niimura Y."/>
            <person name="Cheng Z."/>
            <person name="Nagamura Y."/>
            <person name="Antonio B.A."/>
            <person name="Kanamori H."/>
            <person name="Hosokawa S."/>
            <person name="Masukawa M."/>
            <person name="Arikawa K."/>
            <person name="Chiden Y."/>
            <person name="Hayashi M."/>
            <person name="Okamoto M."/>
            <person name="Ando T."/>
            <person name="Aoki H."/>
            <person name="Arita K."/>
            <person name="Hamada M."/>
            <person name="Harada C."/>
            <person name="Hijishita S."/>
            <person name="Honda M."/>
            <person name="Ichikawa Y."/>
            <person name="Idonuma A."/>
            <person name="Iijima M."/>
            <person name="Ikeda M."/>
            <person name="Ikeno M."/>
            <person name="Itoh S."/>
            <person name="Itoh T."/>
            <person name="Itoh Y."/>
            <person name="Itoh Y."/>
            <person name="Iwabuchi A."/>
            <person name="Kamiya K."/>
            <person name="Karasawa W."/>
            <person name="Katagiri S."/>
            <person name="Kikuta A."/>
            <person name="Kobayashi N."/>
            <person name="Kono I."/>
            <person name="Machita K."/>
            <person name="Maehara T."/>
            <person name="Mizuno H."/>
            <person name="Mizubayashi T."/>
            <person name="Mukai Y."/>
            <person name="Nagasaki H."/>
            <person name="Nakashima M."/>
            <person name="Nakama Y."/>
            <person name="Nakamichi Y."/>
            <person name="Nakamura M."/>
            <person name="Namiki N."/>
            <person name="Negishi M."/>
            <person name="Ohta I."/>
            <person name="Ono N."/>
            <person name="Saji S."/>
            <person name="Sakai K."/>
            <person name="Shibata M."/>
            <person name="Shimokawa T."/>
            <person name="Shomura A."/>
            <person name="Song J."/>
            <person name="Takazaki Y."/>
            <person name="Terasawa K."/>
            <person name="Tsuji K."/>
            <person name="Waki K."/>
            <person name="Yamagata H."/>
            <person name="Yamane H."/>
            <person name="Yoshiki S."/>
            <person name="Yoshihara R."/>
            <person name="Yukawa K."/>
            <person name="Zhong H."/>
            <person name="Iwama H."/>
            <person name="Endo T."/>
            <person name="Ito H."/>
            <person name="Hahn J.H."/>
            <person name="Kim H.I."/>
            <person name="Eun M.Y."/>
            <person name="Yano M."/>
            <person name="Jiang J."/>
            <person name="Gojobori T."/>
        </authorList>
    </citation>
    <scope>NUCLEOTIDE SEQUENCE</scope>
</reference>
<dbReference type="Proteomes" id="UP000817658">
    <property type="component" value="Chromosome 1"/>
</dbReference>
<dbReference type="EMBL" id="AP002873">
    <property type="protein sequence ID" value="BAB64033.1"/>
    <property type="molecule type" value="Genomic_DNA"/>
</dbReference>
<organism evidence="1">
    <name type="scientific">Oryza sativa subsp. japonica</name>
    <name type="common">Rice</name>
    <dbReference type="NCBI Taxonomy" id="39947"/>
    <lineage>
        <taxon>Eukaryota</taxon>
        <taxon>Viridiplantae</taxon>
        <taxon>Streptophyta</taxon>
        <taxon>Embryophyta</taxon>
        <taxon>Tracheophyta</taxon>
        <taxon>Spermatophyta</taxon>
        <taxon>Magnoliopsida</taxon>
        <taxon>Liliopsida</taxon>
        <taxon>Poales</taxon>
        <taxon>Poaceae</taxon>
        <taxon>BOP clade</taxon>
        <taxon>Oryzoideae</taxon>
        <taxon>Oryzeae</taxon>
        <taxon>Oryzinae</taxon>
        <taxon>Oryza</taxon>
        <taxon>Oryza sativa</taxon>
    </lineage>
</organism>
<dbReference type="Proteomes" id="UP000000763">
    <property type="component" value="Chromosome 1"/>
</dbReference>
<proteinExistence type="predicted"/>
<reference evidence="3" key="2">
    <citation type="journal article" date="2005" name="Nature">
        <title>The map-based sequence of the rice genome.</title>
        <authorList>
            <consortium name="International rice genome sequencing project (IRGSP)"/>
            <person name="Matsumoto T."/>
            <person name="Wu J."/>
            <person name="Kanamori H."/>
            <person name="Katayose Y."/>
            <person name="Fujisawa M."/>
            <person name="Namiki N."/>
            <person name="Mizuno H."/>
            <person name="Yamamoto K."/>
            <person name="Antonio B.A."/>
            <person name="Baba T."/>
            <person name="Sakata K."/>
            <person name="Nagamura Y."/>
            <person name="Aoki H."/>
            <person name="Arikawa K."/>
            <person name="Arita K."/>
            <person name="Bito T."/>
            <person name="Chiden Y."/>
            <person name="Fujitsuka N."/>
            <person name="Fukunaka R."/>
            <person name="Hamada M."/>
            <person name="Harada C."/>
            <person name="Hayashi A."/>
            <person name="Hijishita S."/>
            <person name="Honda M."/>
            <person name="Hosokawa S."/>
            <person name="Ichikawa Y."/>
            <person name="Idonuma A."/>
            <person name="Iijima M."/>
            <person name="Ikeda M."/>
            <person name="Ikeno M."/>
            <person name="Ito K."/>
            <person name="Ito S."/>
            <person name="Ito T."/>
            <person name="Ito Y."/>
            <person name="Ito Y."/>
            <person name="Iwabuchi A."/>
            <person name="Kamiya K."/>
            <person name="Karasawa W."/>
            <person name="Kurita K."/>
            <person name="Katagiri S."/>
            <person name="Kikuta A."/>
            <person name="Kobayashi H."/>
            <person name="Kobayashi N."/>
            <person name="Machita K."/>
            <person name="Maehara T."/>
            <person name="Masukawa M."/>
            <person name="Mizubayashi T."/>
            <person name="Mukai Y."/>
            <person name="Nagasaki H."/>
            <person name="Nagata Y."/>
            <person name="Naito S."/>
            <person name="Nakashima M."/>
            <person name="Nakama Y."/>
            <person name="Nakamichi Y."/>
            <person name="Nakamura M."/>
            <person name="Meguro A."/>
            <person name="Negishi M."/>
            <person name="Ohta I."/>
            <person name="Ohta T."/>
            <person name="Okamoto M."/>
            <person name="Ono N."/>
            <person name="Saji S."/>
            <person name="Sakaguchi M."/>
            <person name="Sakai K."/>
            <person name="Shibata M."/>
            <person name="Shimokawa T."/>
            <person name="Song J."/>
            <person name="Takazaki Y."/>
            <person name="Terasawa K."/>
            <person name="Tsugane M."/>
            <person name="Tsuji K."/>
            <person name="Ueda S."/>
            <person name="Waki K."/>
            <person name="Yamagata H."/>
            <person name="Yamamoto M."/>
            <person name="Yamamoto S."/>
            <person name="Yamane H."/>
            <person name="Yoshiki S."/>
            <person name="Yoshihara R."/>
            <person name="Yukawa K."/>
            <person name="Zhong H."/>
            <person name="Yano M."/>
            <person name="Yuan Q."/>
            <person name="Ouyang S."/>
            <person name="Liu J."/>
            <person name="Jones K.M."/>
            <person name="Gansberger K."/>
            <person name="Moffat K."/>
            <person name="Hill J."/>
            <person name="Bera J."/>
            <person name="Fadrosh D."/>
            <person name="Jin S."/>
            <person name="Johri S."/>
            <person name="Kim M."/>
            <person name="Overton L."/>
            <person name="Reardon M."/>
            <person name="Tsitrin T."/>
            <person name="Vuong H."/>
            <person name="Weaver B."/>
            <person name="Ciecko A."/>
            <person name="Tallon L."/>
            <person name="Jackson J."/>
            <person name="Pai G."/>
            <person name="Aken S.V."/>
            <person name="Utterback T."/>
            <person name="Reidmuller S."/>
            <person name="Feldblyum T."/>
            <person name="Hsiao J."/>
            <person name="Zismann V."/>
            <person name="Iobst S."/>
            <person name="de Vazeille A.R."/>
            <person name="Buell C.R."/>
            <person name="Ying K."/>
            <person name="Li Y."/>
            <person name="Lu T."/>
            <person name="Huang Y."/>
            <person name="Zhao Q."/>
            <person name="Feng Q."/>
            <person name="Zhang L."/>
            <person name="Zhu J."/>
            <person name="Weng Q."/>
            <person name="Mu J."/>
            <person name="Lu Y."/>
            <person name="Fan D."/>
            <person name="Liu Y."/>
            <person name="Guan J."/>
            <person name="Zhang Y."/>
            <person name="Yu S."/>
            <person name="Liu X."/>
            <person name="Zhang Y."/>
            <person name="Hong G."/>
            <person name="Han B."/>
            <person name="Choisne N."/>
            <person name="Demange N."/>
            <person name="Orjeda G."/>
            <person name="Samain S."/>
            <person name="Cattolico L."/>
            <person name="Pelletier E."/>
            <person name="Couloux A."/>
            <person name="Segurens B."/>
            <person name="Wincker P."/>
            <person name="D'Hont A."/>
            <person name="Scarpelli C."/>
            <person name="Weissenbach J."/>
            <person name="Salanoubat M."/>
            <person name="Quetier F."/>
            <person name="Yu Y."/>
            <person name="Kim H.R."/>
            <person name="Rambo T."/>
            <person name="Currie J."/>
            <person name="Collura K."/>
            <person name="Luo M."/>
            <person name="Yang T."/>
            <person name="Ammiraju J.S.S."/>
            <person name="Engler F."/>
            <person name="Soderlund C."/>
            <person name="Wing R.A."/>
            <person name="Palmer L.E."/>
            <person name="de la Bastide M."/>
            <person name="Spiegel L."/>
            <person name="Nascimento L."/>
            <person name="Zutavern T."/>
            <person name="O'Shaughnessy A."/>
            <person name="Dike S."/>
            <person name="Dedhia N."/>
            <person name="Preston R."/>
            <person name="Balija V."/>
            <person name="McCombie W.R."/>
            <person name="Chow T."/>
            <person name="Chen H."/>
            <person name="Chung M."/>
            <person name="Chen C."/>
            <person name="Shaw J."/>
            <person name="Wu H."/>
            <person name="Hsiao K."/>
            <person name="Chao Y."/>
            <person name="Chu M."/>
            <person name="Cheng C."/>
            <person name="Hour A."/>
            <person name="Lee P."/>
            <person name="Lin S."/>
            <person name="Lin Y."/>
            <person name="Liou J."/>
            <person name="Liu S."/>
            <person name="Hsing Y."/>
            <person name="Raghuvanshi S."/>
            <person name="Mohanty A."/>
            <person name="Bharti A.K."/>
            <person name="Gaur A."/>
            <person name="Gupta V."/>
            <person name="Kumar D."/>
            <person name="Ravi V."/>
            <person name="Vij S."/>
            <person name="Kapur A."/>
            <person name="Khurana P."/>
            <person name="Khurana P."/>
            <person name="Khurana J.P."/>
            <person name="Tyagi A.K."/>
            <person name="Gaikwad K."/>
            <person name="Singh A."/>
            <person name="Dalal V."/>
            <person name="Srivastava S."/>
            <person name="Dixit A."/>
            <person name="Pal A.K."/>
            <person name="Ghazi I.A."/>
            <person name="Yadav M."/>
            <person name="Pandit A."/>
            <person name="Bhargava A."/>
            <person name="Sureshbabu K."/>
            <person name="Batra K."/>
            <person name="Sharma T.R."/>
            <person name="Mohapatra T."/>
            <person name="Singh N.K."/>
            <person name="Messing J."/>
            <person name="Nelson A.B."/>
            <person name="Fuks G."/>
            <person name="Kavchok S."/>
            <person name="Keizer G."/>
            <person name="Linton E."/>
            <person name="Llaca V."/>
            <person name="Song R."/>
            <person name="Tanyolac B."/>
            <person name="Young S."/>
            <person name="Ho-Il K."/>
            <person name="Hahn J.H."/>
            <person name="Sangsakoo G."/>
            <person name="Vanavichit A."/>
            <person name="de Mattos Luiz.A.T."/>
            <person name="Zimmer P.D."/>
            <person name="Malone G."/>
            <person name="Dellagostin O."/>
            <person name="de Oliveira A.C."/>
            <person name="Bevan M."/>
            <person name="Bancroft I."/>
            <person name="Minx P."/>
            <person name="Cordum H."/>
            <person name="Wilson R."/>
            <person name="Cheng Z."/>
            <person name="Jin W."/>
            <person name="Jiang J."/>
            <person name="Leong S.A."/>
            <person name="Iwama H."/>
            <person name="Gojobori T."/>
            <person name="Itoh T."/>
            <person name="Niimura Y."/>
            <person name="Fujii Y."/>
            <person name="Habara T."/>
            <person name="Sakai H."/>
            <person name="Sato Y."/>
            <person name="Wilson G."/>
            <person name="Kumar K."/>
            <person name="McCouch S."/>
            <person name="Juretic N."/>
            <person name="Hoen D."/>
            <person name="Wright S."/>
            <person name="Bruskiewich R."/>
            <person name="Bureau T."/>
            <person name="Miyao A."/>
            <person name="Hirochika H."/>
            <person name="Nishikawa T."/>
            <person name="Kadowaki K."/>
            <person name="Sugiura M."/>
            <person name="Burr B."/>
            <person name="Sasaki T."/>
        </authorList>
    </citation>
    <scope>NUCLEOTIDE SEQUENCE [LARGE SCALE GENOMIC DNA]</scope>
    <source>
        <strain evidence="3">cv. Nipponbare</strain>
    </source>
</reference>
<gene>
    <name evidence="2" type="ORF">OSJNBb0022N24.3</name>
    <name evidence="1" type="ORF">P0552C05.30</name>
</gene>
<evidence type="ECO:0000313" key="1">
    <source>
        <dbReference type="EMBL" id="BAB64033.1"/>
    </source>
</evidence>
<dbReference type="AlphaFoldDB" id="Q943Y3"/>
<evidence type="ECO:0000313" key="2">
    <source>
        <dbReference type="EMBL" id="BAB93382.1"/>
    </source>
</evidence>
<accession>Q943Y3</accession>
<sequence>MMLGIPLLQCECAAPSAHAEQLDGELHDGHHIRDHLGLLYYGHGATAGLENAEEGGEGNDDKVWRD</sequence>
<reference evidence="3" key="3">
    <citation type="journal article" date="2008" name="Nucleic Acids Res.">
        <title>The rice annotation project database (RAP-DB): 2008 update.</title>
        <authorList>
            <consortium name="The rice annotation project (RAP)"/>
        </authorList>
    </citation>
    <scope>GENOME REANNOTATION</scope>
    <source>
        <strain evidence="3">cv. Nipponbare</strain>
    </source>
</reference>